<comment type="caution">
    <text evidence="3">The sequence shown here is derived from an EMBL/GenBank/DDBJ whole genome shotgun (WGS) entry which is preliminary data.</text>
</comment>
<feature type="compositionally biased region" description="Basic residues" evidence="1">
    <location>
        <begin position="819"/>
        <end position="829"/>
    </location>
</feature>
<protein>
    <recommendedName>
        <fullName evidence="5">Formylmethionine deformylase-like protein</fullName>
    </recommendedName>
</protein>
<evidence type="ECO:0000313" key="4">
    <source>
        <dbReference type="Proteomes" id="UP000750711"/>
    </source>
</evidence>
<feature type="compositionally biased region" description="Acidic residues" evidence="1">
    <location>
        <begin position="772"/>
        <end position="781"/>
    </location>
</feature>
<feature type="compositionally biased region" description="Low complexity" evidence="1">
    <location>
        <begin position="89"/>
        <end position="114"/>
    </location>
</feature>
<dbReference type="Proteomes" id="UP000750711">
    <property type="component" value="Unassembled WGS sequence"/>
</dbReference>
<keyword evidence="4" id="KW-1185">Reference proteome</keyword>
<feature type="region of interest" description="Disordered" evidence="1">
    <location>
        <begin position="1"/>
        <end position="73"/>
    </location>
</feature>
<evidence type="ECO:0008006" key="5">
    <source>
        <dbReference type="Google" id="ProtNLM"/>
    </source>
</evidence>
<dbReference type="PANTHER" id="PTHR35041:SF3">
    <property type="entry name" value="FORMYLMETHIONINE DEFORMYLASE-LIKE PROTEIN"/>
    <property type="match status" value="1"/>
</dbReference>
<feature type="compositionally biased region" description="Basic and acidic residues" evidence="1">
    <location>
        <begin position="118"/>
        <end position="127"/>
    </location>
</feature>
<feature type="transmembrane region" description="Helical" evidence="2">
    <location>
        <begin position="140"/>
        <end position="161"/>
    </location>
</feature>
<feature type="transmembrane region" description="Helical" evidence="2">
    <location>
        <begin position="245"/>
        <end position="267"/>
    </location>
</feature>
<sequence length="829" mass="91873">MERWTNPRGPPPRQSRRESASGGQAGYYEMGGFEEPQWETPSQPSSRRSPKGPGFYSQPPVSPSSQGQFSPEISYHPVSSSAGFAMPLVSSSSSGVPPRKSVGSAASISSVSSSRTRQRNDPSTEHLVRMRSRTVATWKIHWYMPTAMGGLLILGVLGAVSHHLFYRSLHGKPATNQLLKVRFGTAFAFFTKSMLVGSSVVAYRQRIWHTLREKAMTLNGIDSLFAVIEDPTMFGSWEMIRNAKLATLMALAVWVIPIASVLSPAALTSNVEILVNTTTCPAVPTLDFSQEALYNYRDNINFPGFSLAFYNTTSGSAQPGYFDYYDQPSKINRRLVTQAVYAKQPVPADGASVRACGAGFNCTYFINFVGPGYKCEEVANGENSPGAVIYPPGSPFNTSVLAPLGDMIYYTNIDIGDYPSPQVPEGYNVTIDHHPPDLGVFKAEPVLWIGYTVNTTKPLPPSSPFTKKWKFELISHMFKCTHYEVNYTVLMNYSEGLQTATVTDRNWLSQIVDTNPTPLADGVNFTIPSGEVDREITPWADTKRYKRTAAYHALGALLRNFLRGTIEQLDYPLTKTDISETKLADQSTGYPVVNLMNQTQSLYEDMLLTLLSEPHLILASNTSVPCNKTRHLNLYNYHAEGLWIGYALVVAAAAACVAIGAYSIKENGISSDTMFSRILVTTRNPTLDRLANGACLGGDPFPKALKQVKLRFGVLDEEGGNEEGDRIGVLYGTQVEHCTFGTENETKKIEKGGLYAGLSRYGGEHYERDDHSDDDDYESDDTLSAWGDEGEPLLGGEKSWAAPRQRIQRRRQQQQQQQQRRRRRRRYSI</sequence>
<keyword evidence="2" id="KW-1133">Transmembrane helix</keyword>
<feature type="transmembrane region" description="Helical" evidence="2">
    <location>
        <begin position="181"/>
        <end position="203"/>
    </location>
</feature>
<evidence type="ECO:0000256" key="1">
    <source>
        <dbReference type="SAM" id="MobiDB-lite"/>
    </source>
</evidence>
<organism evidence="3 4">
    <name type="scientific">Trichoglossum hirsutum</name>
    <dbReference type="NCBI Taxonomy" id="265104"/>
    <lineage>
        <taxon>Eukaryota</taxon>
        <taxon>Fungi</taxon>
        <taxon>Dikarya</taxon>
        <taxon>Ascomycota</taxon>
        <taxon>Pezizomycotina</taxon>
        <taxon>Geoglossomycetes</taxon>
        <taxon>Geoglossales</taxon>
        <taxon>Geoglossaceae</taxon>
        <taxon>Trichoglossum</taxon>
    </lineage>
</organism>
<dbReference type="PANTHER" id="PTHR35041">
    <property type="entry name" value="MEDIATOR OF RNA POLYMERASE II TRANSCRIPTION SUBUNIT 1"/>
    <property type="match status" value="1"/>
</dbReference>
<keyword evidence="2" id="KW-0812">Transmembrane</keyword>
<dbReference type="AlphaFoldDB" id="A0A9P8RS66"/>
<evidence type="ECO:0000313" key="3">
    <source>
        <dbReference type="EMBL" id="KAH0563524.1"/>
    </source>
</evidence>
<reference evidence="3" key="1">
    <citation type="submission" date="2021-03" db="EMBL/GenBank/DDBJ databases">
        <title>Comparative genomics and phylogenomic investigation of the class Geoglossomycetes provide insights into ecological specialization and systematics.</title>
        <authorList>
            <person name="Melie T."/>
            <person name="Pirro S."/>
            <person name="Miller A.N."/>
            <person name="Quandt A."/>
        </authorList>
    </citation>
    <scope>NUCLEOTIDE SEQUENCE</scope>
    <source>
        <strain evidence="3">CAQ_001_2017</strain>
    </source>
</reference>
<dbReference type="EMBL" id="JAGHQM010000190">
    <property type="protein sequence ID" value="KAH0563524.1"/>
    <property type="molecule type" value="Genomic_DNA"/>
</dbReference>
<gene>
    <name evidence="3" type="ORF">GP486_001904</name>
</gene>
<feature type="transmembrane region" description="Helical" evidence="2">
    <location>
        <begin position="643"/>
        <end position="664"/>
    </location>
</feature>
<feature type="region of interest" description="Disordered" evidence="1">
    <location>
        <begin position="89"/>
        <end position="127"/>
    </location>
</feature>
<proteinExistence type="predicted"/>
<evidence type="ECO:0000256" key="2">
    <source>
        <dbReference type="SAM" id="Phobius"/>
    </source>
</evidence>
<feature type="compositionally biased region" description="Low complexity" evidence="1">
    <location>
        <begin position="57"/>
        <end position="71"/>
    </location>
</feature>
<keyword evidence="2" id="KW-0472">Membrane</keyword>
<name>A0A9P8RS66_9PEZI</name>
<feature type="region of interest" description="Disordered" evidence="1">
    <location>
        <begin position="765"/>
        <end position="829"/>
    </location>
</feature>
<accession>A0A9P8RS66</accession>